<dbReference type="Proteomes" id="UP000824469">
    <property type="component" value="Unassembled WGS sequence"/>
</dbReference>
<keyword evidence="3" id="KW-0804">Transcription</keyword>
<sequence length="251" mass="29076">MDIMRLLFNEPARINEEPLVAAAAEEKDSQELFKCINYVPPCEPAKLFNVKDEEEETQAMNFFMKKQEEEEFCKLQPPVFTKQIKFPLPKPNRCKNVVSERARRLRLNRLLCTLRSKVPNISKMNKKSTLSDAIEYVEELQRETMKLDCHIKRLEENILTASSLQKSGVQNCNKYNVQYFTLQMDNATVRVIGKGVLEVIIHRKKQHECGNYGAPIFGLVDGVSKAMESLSLRIFKVNISRHQVDSFSFWV</sequence>
<dbReference type="GO" id="GO:0003700">
    <property type="term" value="F:DNA-binding transcription factor activity"/>
    <property type="evidence" value="ECO:0007669"/>
    <property type="project" value="TreeGrafter"/>
</dbReference>
<dbReference type="GO" id="GO:0005634">
    <property type="term" value="C:nucleus"/>
    <property type="evidence" value="ECO:0007669"/>
    <property type="project" value="UniProtKB-SubCell"/>
</dbReference>
<dbReference type="OMA" id="FNEPARI"/>
<dbReference type="InterPro" id="IPR036638">
    <property type="entry name" value="HLH_DNA-bd_sf"/>
</dbReference>
<keyword evidence="2" id="KW-0805">Transcription regulation</keyword>
<dbReference type="PANTHER" id="PTHR31945">
    <property type="entry name" value="TRANSCRIPTION FACTOR SCREAM2-RELATED"/>
    <property type="match status" value="1"/>
</dbReference>
<accession>A0AA38G268</accession>
<dbReference type="InterPro" id="IPR011598">
    <property type="entry name" value="bHLH_dom"/>
</dbReference>
<proteinExistence type="predicted"/>
<evidence type="ECO:0000259" key="5">
    <source>
        <dbReference type="PROSITE" id="PS50888"/>
    </source>
</evidence>
<dbReference type="PROSITE" id="PS50888">
    <property type="entry name" value="BHLH"/>
    <property type="match status" value="1"/>
</dbReference>
<name>A0AA38G268_TAXCH</name>
<dbReference type="AlphaFoldDB" id="A0AA38G268"/>
<evidence type="ECO:0000256" key="3">
    <source>
        <dbReference type="ARBA" id="ARBA00023163"/>
    </source>
</evidence>
<dbReference type="GO" id="GO:0043565">
    <property type="term" value="F:sequence-specific DNA binding"/>
    <property type="evidence" value="ECO:0007669"/>
    <property type="project" value="TreeGrafter"/>
</dbReference>
<dbReference type="SUPFAM" id="SSF47459">
    <property type="entry name" value="HLH, helix-loop-helix DNA-binding domain"/>
    <property type="match status" value="1"/>
</dbReference>
<evidence type="ECO:0000256" key="4">
    <source>
        <dbReference type="ARBA" id="ARBA00023242"/>
    </source>
</evidence>
<keyword evidence="7" id="KW-1185">Reference proteome</keyword>
<dbReference type="Pfam" id="PF00010">
    <property type="entry name" value="HLH"/>
    <property type="match status" value="1"/>
</dbReference>
<evidence type="ECO:0000256" key="1">
    <source>
        <dbReference type="ARBA" id="ARBA00004123"/>
    </source>
</evidence>
<evidence type="ECO:0000256" key="2">
    <source>
        <dbReference type="ARBA" id="ARBA00023015"/>
    </source>
</evidence>
<dbReference type="PANTHER" id="PTHR31945:SF26">
    <property type="entry name" value="TRANSCRIPTION FACTOR BHLH35"/>
    <property type="match status" value="1"/>
</dbReference>
<comment type="caution">
    <text evidence="6">The sequence shown here is derived from an EMBL/GenBank/DDBJ whole genome shotgun (WGS) entry which is preliminary data.</text>
</comment>
<evidence type="ECO:0000313" key="6">
    <source>
        <dbReference type="EMBL" id="KAH9313948.1"/>
    </source>
</evidence>
<protein>
    <recommendedName>
        <fullName evidence="5">BHLH domain-containing protein</fullName>
    </recommendedName>
</protein>
<organism evidence="6 7">
    <name type="scientific">Taxus chinensis</name>
    <name type="common">Chinese yew</name>
    <name type="synonym">Taxus wallichiana var. chinensis</name>
    <dbReference type="NCBI Taxonomy" id="29808"/>
    <lineage>
        <taxon>Eukaryota</taxon>
        <taxon>Viridiplantae</taxon>
        <taxon>Streptophyta</taxon>
        <taxon>Embryophyta</taxon>
        <taxon>Tracheophyta</taxon>
        <taxon>Spermatophyta</taxon>
        <taxon>Pinopsida</taxon>
        <taxon>Pinidae</taxon>
        <taxon>Conifers II</taxon>
        <taxon>Cupressales</taxon>
        <taxon>Taxaceae</taxon>
        <taxon>Taxus</taxon>
    </lineage>
</organism>
<dbReference type="InterPro" id="IPR051358">
    <property type="entry name" value="TF_AMS/ICE1/BHLH6-like"/>
</dbReference>
<dbReference type="GO" id="GO:0046983">
    <property type="term" value="F:protein dimerization activity"/>
    <property type="evidence" value="ECO:0007669"/>
    <property type="project" value="InterPro"/>
</dbReference>
<dbReference type="EMBL" id="JAHRHJ020000005">
    <property type="protein sequence ID" value="KAH9313948.1"/>
    <property type="molecule type" value="Genomic_DNA"/>
</dbReference>
<evidence type="ECO:0000313" key="7">
    <source>
        <dbReference type="Proteomes" id="UP000824469"/>
    </source>
</evidence>
<comment type="subcellular location">
    <subcellularLocation>
        <location evidence="1">Nucleus</location>
    </subcellularLocation>
</comment>
<feature type="non-terminal residue" evidence="6">
    <location>
        <position position="1"/>
    </location>
</feature>
<feature type="domain" description="BHLH" evidence="5">
    <location>
        <begin position="91"/>
        <end position="140"/>
    </location>
</feature>
<reference evidence="6 7" key="1">
    <citation type="journal article" date="2021" name="Nat. Plants">
        <title>The Taxus genome provides insights into paclitaxel biosynthesis.</title>
        <authorList>
            <person name="Xiong X."/>
            <person name="Gou J."/>
            <person name="Liao Q."/>
            <person name="Li Y."/>
            <person name="Zhou Q."/>
            <person name="Bi G."/>
            <person name="Li C."/>
            <person name="Du R."/>
            <person name="Wang X."/>
            <person name="Sun T."/>
            <person name="Guo L."/>
            <person name="Liang H."/>
            <person name="Lu P."/>
            <person name="Wu Y."/>
            <person name="Zhang Z."/>
            <person name="Ro D.K."/>
            <person name="Shang Y."/>
            <person name="Huang S."/>
            <person name="Yan J."/>
        </authorList>
    </citation>
    <scope>NUCLEOTIDE SEQUENCE [LARGE SCALE GENOMIC DNA]</scope>
    <source>
        <strain evidence="6">Ta-2019</strain>
    </source>
</reference>
<dbReference type="SMART" id="SM00353">
    <property type="entry name" value="HLH"/>
    <property type="match status" value="1"/>
</dbReference>
<gene>
    <name evidence="6" type="ORF">KI387_022575</name>
</gene>
<keyword evidence="4" id="KW-0539">Nucleus</keyword>
<dbReference type="Gene3D" id="4.10.280.10">
    <property type="entry name" value="Helix-loop-helix DNA-binding domain"/>
    <property type="match status" value="1"/>
</dbReference>